<sequence length="1491" mass="169978">MKRFILMFGLLCLCLYHADAQQVYQFSAKYDEFLVQLKDRFELTSEKKEVKTYMDAFLQFWSSPELPDAARDQIIATLNLLNVKKAQPYPDYDTYLSTYRVFVETKHDAQSFNAWHQAVSDMIKKPRVALRTVNRLMDVARNQLQKGIIYATPSVSWSATPAFFSYQYDGEQLKAVYPGPFEMTCKAFNDSITIFNTSGSFALNDLVWKADKGSLTWERAGFAASDVYATLDTFQIKLEKPYFEASNVVFYNRQFFSFPLKGSIEHKVAGIKTPEDAVYPKFRSSGERFRIDNIHPNMVYEGGFSQHGAKFLGSGTDGEPARINIVRNDTVFVEARSRFFALRKDYITSTDAEVYIRLDSAFIYHPGLLFKFVMNDNELHLIRNGEGLAQSPYFDTYHNISLDVELIRWQLHTNTINFQMVSGAAQNYAFFESLSYYRENFYNQLQGMDAIHPLQGLKNCSRYFHGHPFTAADYAKFLGMPQHQVRQQVMNLSFFGFIGYNVDTDMIEIRDRLEDYLQFRLGKKDYDVIRFNSTTEARVPNAQLDLQNYDLRLNGVSNISICDHQNVVFFPREEKILLKQNRNFSFDGSINAGMLNFFGDGFKFSYDNFRIDMEVIDSMRMQVQTGDLDYFGQPQLAFVRSTIADLSGYLQIDKPNNKSGREKNPQFPILKSDKTSKVYYEKPEIYDNAYKHEHFYFALDTFTLTNVNTLNRQNINFAGQFTSGIFPEFREMLTVRNDYSLGFKRKTPDDGFPAYGGKANYYQDIDLSNKGLHGNGKLTYLTSTAYSEDFLFLPDQVLAQVHQFTMEKQASGVQFPDVSAKYVDMDFHPYSDDMSVKSLEENFTMYNSEAQLKGSIQVKPTGLEGKGTFYMLHGSLVSPAYQFGHHTVLADSSDFNLSTGGVEGVAFNTTNLISNIDFETRMGTFTAKNAGNKVDFTENRYISYIDRFSWDMDRNYIYLGEKGSKGNRFVSTHRRQDSLDFYAPLARYDVGLKMIEAEEVKNIHVADVNVFLTNGIVRIRPDAVMDPLDSTTIELNNGLHKMYNANVTIEGKKSYKGRGWYDFVNGNGKVLPIRFDQIKVDDDVHTTASGVITPSNFFTFDKHFAYKGKVALNALDTLLSFNGGVQLLHPCPSGPQAYLQFEGLVDPQKIMIPVGDKLMDADRNDIFADFFLTKDSVHLYSSFLESQKDYSDMSVLKGVGFLRYNASNASFDIAPKHRHERADTTGTILQFLESGCNVYGEGRLNMAIDLDQVMHRAAGTVLHQRDKNQITVSSCYGIDFFFNEEVVEAIKSMFLNSKAKNSSLSAETFEKRMAEIIGRPAAKALQAERASVGESKSLPDSVAGIFSFANVDWTWRTASSSYVANGVADLTLIRKQMLNRQVTVKAELMRKRSGNSIDLYVAADDEKWVYFSYKAGIMQVLTSDQDLNLKIQTIKSEERKMKTRMGEKQFSYILAPNSKVARFLQRIENLNNAPEDEDVMDAVDEEAVPVE</sequence>
<accession>A0A2W7NPF9</accession>
<dbReference type="EMBL" id="QKZK01000003">
    <property type="protein sequence ID" value="PZX20037.1"/>
    <property type="molecule type" value="Genomic_DNA"/>
</dbReference>
<name>A0A2W7NPF9_9BACT</name>
<reference evidence="2 3" key="1">
    <citation type="submission" date="2018-06" db="EMBL/GenBank/DDBJ databases">
        <title>Genomic Encyclopedia of Archaeal and Bacterial Type Strains, Phase II (KMG-II): from individual species to whole genera.</title>
        <authorList>
            <person name="Goeker M."/>
        </authorList>
    </citation>
    <scope>NUCLEOTIDE SEQUENCE [LARGE SCALE GENOMIC DNA]</scope>
    <source>
        <strain evidence="2 3">DSM 6779</strain>
    </source>
</reference>
<gene>
    <name evidence="2" type="ORF">LX69_00488</name>
</gene>
<evidence type="ECO:0000256" key="1">
    <source>
        <dbReference type="SAM" id="SignalP"/>
    </source>
</evidence>
<dbReference type="Proteomes" id="UP000249239">
    <property type="component" value="Unassembled WGS sequence"/>
</dbReference>
<evidence type="ECO:0000313" key="2">
    <source>
        <dbReference type="EMBL" id="PZX20037.1"/>
    </source>
</evidence>
<keyword evidence="3" id="KW-1185">Reference proteome</keyword>
<dbReference type="RefSeq" id="WP_111444222.1">
    <property type="nucleotide sequence ID" value="NZ_QKZK01000003.1"/>
</dbReference>
<feature type="signal peptide" evidence="1">
    <location>
        <begin position="1"/>
        <end position="20"/>
    </location>
</feature>
<feature type="chain" id="PRO_5015909190" description="F5/8 type C domain-containing protein" evidence="1">
    <location>
        <begin position="21"/>
        <end position="1491"/>
    </location>
</feature>
<protein>
    <recommendedName>
        <fullName evidence="4">F5/8 type C domain-containing protein</fullName>
    </recommendedName>
</protein>
<organism evidence="2 3">
    <name type="scientific">Breznakibacter xylanolyticus</name>
    <dbReference type="NCBI Taxonomy" id="990"/>
    <lineage>
        <taxon>Bacteria</taxon>
        <taxon>Pseudomonadati</taxon>
        <taxon>Bacteroidota</taxon>
        <taxon>Bacteroidia</taxon>
        <taxon>Marinilabiliales</taxon>
        <taxon>Marinilabiliaceae</taxon>
        <taxon>Breznakibacter</taxon>
    </lineage>
</organism>
<evidence type="ECO:0000313" key="3">
    <source>
        <dbReference type="Proteomes" id="UP000249239"/>
    </source>
</evidence>
<dbReference type="OrthoDB" id="1465441at2"/>
<proteinExistence type="predicted"/>
<evidence type="ECO:0008006" key="4">
    <source>
        <dbReference type="Google" id="ProtNLM"/>
    </source>
</evidence>
<keyword evidence="1" id="KW-0732">Signal</keyword>
<comment type="caution">
    <text evidence="2">The sequence shown here is derived from an EMBL/GenBank/DDBJ whole genome shotgun (WGS) entry which is preliminary data.</text>
</comment>